<proteinExistence type="predicted"/>
<dbReference type="GO" id="GO:0016787">
    <property type="term" value="F:hydrolase activity"/>
    <property type="evidence" value="ECO:0007669"/>
    <property type="project" value="UniProtKB-KW"/>
</dbReference>
<evidence type="ECO:0000313" key="4">
    <source>
        <dbReference type="EMBL" id="PWK58835.1"/>
    </source>
</evidence>
<keyword evidence="1" id="KW-0732">Signal</keyword>
<dbReference type="Gene3D" id="3.40.50.1820">
    <property type="entry name" value="alpha/beta hydrolase"/>
    <property type="match status" value="1"/>
</dbReference>
<evidence type="ECO:0000256" key="1">
    <source>
        <dbReference type="ARBA" id="ARBA00022729"/>
    </source>
</evidence>
<evidence type="ECO:0000256" key="2">
    <source>
        <dbReference type="ARBA" id="ARBA00022801"/>
    </source>
</evidence>
<keyword evidence="5" id="KW-1185">Reference proteome</keyword>
<name>A0A316GF36_9RHOB</name>
<feature type="region of interest" description="Disordered" evidence="3">
    <location>
        <begin position="1"/>
        <end position="23"/>
    </location>
</feature>
<dbReference type="InterPro" id="IPR050955">
    <property type="entry name" value="Plant_Biomass_Hydrol_Est"/>
</dbReference>
<comment type="caution">
    <text evidence="4">The sequence shown here is derived from an EMBL/GenBank/DDBJ whole genome shotgun (WGS) entry which is preliminary data.</text>
</comment>
<keyword evidence="2" id="KW-0378">Hydrolase</keyword>
<dbReference type="Proteomes" id="UP000245390">
    <property type="component" value="Unassembled WGS sequence"/>
</dbReference>
<organism evidence="4 5">
    <name type="scientific">Silicimonas algicola</name>
    <dbReference type="NCBI Taxonomy" id="1826607"/>
    <lineage>
        <taxon>Bacteria</taxon>
        <taxon>Pseudomonadati</taxon>
        <taxon>Pseudomonadota</taxon>
        <taxon>Alphaproteobacteria</taxon>
        <taxon>Rhodobacterales</taxon>
        <taxon>Paracoccaceae</taxon>
    </lineage>
</organism>
<dbReference type="RefSeq" id="WP_109757681.1">
    <property type="nucleotide sequence ID" value="NZ_CP034588.1"/>
</dbReference>
<dbReference type="KEGG" id="salo:EF888_04695"/>
<dbReference type="PANTHER" id="PTHR43037:SF1">
    <property type="entry name" value="BLL1128 PROTEIN"/>
    <property type="match status" value="1"/>
</dbReference>
<dbReference type="EMBL" id="QGGV01000001">
    <property type="protein sequence ID" value="PWK58835.1"/>
    <property type="molecule type" value="Genomic_DNA"/>
</dbReference>
<evidence type="ECO:0000256" key="3">
    <source>
        <dbReference type="SAM" id="MobiDB-lite"/>
    </source>
</evidence>
<dbReference type="Pfam" id="PF10503">
    <property type="entry name" value="Esterase_PHB"/>
    <property type="match status" value="1"/>
</dbReference>
<gene>
    <name evidence="4" type="ORF">C8D95_101651</name>
</gene>
<evidence type="ECO:0000313" key="5">
    <source>
        <dbReference type="Proteomes" id="UP000245390"/>
    </source>
</evidence>
<sequence>MNDQFATAMGRALEQTRAGNPSEATRILQTALSGDGPKRPRRPLGEVISSLVKARPKHRGGSVRPDVPDGAVYETGRHESRFGARDYRVFVPTPRAEPPQGLVLMLHGCTQDADDFATGTRMNLHAERENLVVVYPEQTRQANQMGCWNWFRPEDQARDQGEPALLADLAGSLAAQHGVPQGRTYVAGLSAGAAMAAILGGTHPEVFAAVGVHSGLAPGSASDLPSALAAMRGGRGGTRRATPPVRSIVFHGTADATVAPGNADAVIAASLGEETTVEIASQVPGATVALHRDTAGRTLAEDWRLSGIGHAWSGGSPAGSYTHPEGPDASAEMVRFFLAVSAETTA</sequence>
<protein>
    <submittedName>
        <fullName evidence="4">Poly(Hydroxyalkanoate) depolymerase family esterase</fullName>
    </submittedName>
</protein>
<dbReference type="InterPro" id="IPR010126">
    <property type="entry name" value="Esterase_phb"/>
</dbReference>
<dbReference type="AlphaFoldDB" id="A0A316GF36"/>
<accession>A0A316GF36</accession>
<dbReference type="SUPFAM" id="SSF53474">
    <property type="entry name" value="alpha/beta-Hydrolases"/>
    <property type="match status" value="2"/>
</dbReference>
<dbReference type="GO" id="GO:0005576">
    <property type="term" value="C:extracellular region"/>
    <property type="evidence" value="ECO:0007669"/>
    <property type="project" value="InterPro"/>
</dbReference>
<dbReference type="OrthoDB" id="9767239at2"/>
<dbReference type="InterPro" id="IPR029058">
    <property type="entry name" value="AB_hydrolase_fold"/>
</dbReference>
<reference evidence="4 5" key="1">
    <citation type="submission" date="2018-05" db="EMBL/GenBank/DDBJ databases">
        <title>Genomic Encyclopedia of Type Strains, Phase IV (KMG-IV): sequencing the most valuable type-strain genomes for metagenomic binning, comparative biology and taxonomic classification.</title>
        <authorList>
            <person name="Goeker M."/>
        </authorList>
    </citation>
    <scope>NUCLEOTIDE SEQUENCE [LARGE SCALE GENOMIC DNA]</scope>
    <source>
        <strain evidence="4 5">DSM 103371</strain>
    </source>
</reference>
<dbReference type="PANTHER" id="PTHR43037">
    <property type="entry name" value="UNNAMED PRODUCT-RELATED"/>
    <property type="match status" value="1"/>
</dbReference>
<dbReference type="NCBIfam" id="TIGR01840">
    <property type="entry name" value="esterase_phb"/>
    <property type="match status" value="1"/>
</dbReference>